<protein>
    <submittedName>
        <fullName evidence="1">Uncharacterized protein</fullName>
    </submittedName>
</protein>
<reference evidence="1" key="1">
    <citation type="submission" date="2022-12" db="EMBL/GenBank/DDBJ databases">
        <authorList>
            <person name="Alioto T."/>
            <person name="Alioto T."/>
            <person name="Gomez Garrido J."/>
        </authorList>
    </citation>
    <scope>NUCLEOTIDE SEQUENCE</scope>
</reference>
<dbReference type="Proteomes" id="UP001178461">
    <property type="component" value="Chromosome 2"/>
</dbReference>
<accession>A0AA35JXV7</accession>
<keyword evidence="2" id="KW-1185">Reference proteome</keyword>
<sequence length="76" mass="8656">MLSKHCRYFCGIHWIQTIPATVELLCSSQGFNILREKIKIVSKPQQKASFQLVKCGKIEDSSNTIYFPQTGILLIL</sequence>
<gene>
    <name evidence="1" type="ORF">PODLI_1B035000</name>
</gene>
<name>A0AA35JXV7_9SAUR</name>
<proteinExistence type="predicted"/>
<evidence type="ECO:0000313" key="2">
    <source>
        <dbReference type="Proteomes" id="UP001178461"/>
    </source>
</evidence>
<dbReference type="AlphaFoldDB" id="A0AA35JXV7"/>
<evidence type="ECO:0000313" key="1">
    <source>
        <dbReference type="EMBL" id="CAI5767202.1"/>
    </source>
</evidence>
<dbReference type="EMBL" id="OX395127">
    <property type="protein sequence ID" value="CAI5767202.1"/>
    <property type="molecule type" value="Genomic_DNA"/>
</dbReference>
<organism evidence="1 2">
    <name type="scientific">Podarcis lilfordi</name>
    <name type="common">Lilford's wall lizard</name>
    <dbReference type="NCBI Taxonomy" id="74358"/>
    <lineage>
        <taxon>Eukaryota</taxon>
        <taxon>Metazoa</taxon>
        <taxon>Chordata</taxon>
        <taxon>Craniata</taxon>
        <taxon>Vertebrata</taxon>
        <taxon>Euteleostomi</taxon>
        <taxon>Lepidosauria</taxon>
        <taxon>Squamata</taxon>
        <taxon>Bifurcata</taxon>
        <taxon>Unidentata</taxon>
        <taxon>Episquamata</taxon>
        <taxon>Laterata</taxon>
        <taxon>Lacertibaenia</taxon>
        <taxon>Lacertidae</taxon>
        <taxon>Podarcis</taxon>
    </lineage>
</organism>